<comment type="caution">
    <text evidence="3">The sequence shown here is derived from an EMBL/GenBank/DDBJ whole genome shotgun (WGS) entry which is preliminary data.</text>
</comment>
<evidence type="ECO:0000259" key="2">
    <source>
        <dbReference type="Pfam" id="PF07007"/>
    </source>
</evidence>
<keyword evidence="4" id="KW-1185">Reference proteome</keyword>
<protein>
    <submittedName>
        <fullName evidence="3">DUF1311 domain-containing protein</fullName>
    </submittedName>
</protein>
<reference evidence="3 4" key="1">
    <citation type="submission" date="2018-07" db="EMBL/GenBank/DDBJ databases">
        <title>Chitinophaga K2CV101002-2 sp. nov., isolated from a monsoon evergreen broad-leaved forest soil.</title>
        <authorList>
            <person name="Lv Y."/>
        </authorList>
    </citation>
    <scope>NUCLEOTIDE SEQUENCE [LARGE SCALE GENOMIC DNA]</scope>
    <source>
        <strain evidence="3 4">GDMCC 1.1288</strain>
    </source>
</reference>
<dbReference type="OrthoDB" id="670767at2"/>
<feature type="signal peptide" evidence="1">
    <location>
        <begin position="1"/>
        <end position="23"/>
    </location>
</feature>
<keyword evidence="1" id="KW-0732">Signal</keyword>
<evidence type="ECO:0000313" key="4">
    <source>
        <dbReference type="Proteomes" id="UP000260644"/>
    </source>
</evidence>
<accession>A0A3E1YBG1</accession>
<dbReference type="InterPro" id="IPR009739">
    <property type="entry name" value="LprI-like_N"/>
</dbReference>
<dbReference type="Proteomes" id="UP000260644">
    <property type="component" value="Unassembled WGS sequence"/>
</dbReference>
<dbReference type="AlphaFoldDB" id="A0A3E1YBG1"/>
<dbReference type="RefSeq" id="WP_116975619.1">
    <property type="nucleotide sequence ID" value="NZ_QPMM01000004.1"/>
</dbReference>
<evidence type="ECO:0000256" key="1">
    <source>
        <dbReference type="SAM" id="SignalP"/>
    </source>
</evidence>
<feature type="domain" description="Lysozyme inhibitor LprI-like N-terminal" evidence="2">
    <location>
        <begin position="39"/>
        <end position="103"/>
    </location>
</feature>
<gene>
    <name evidence="3" type="ORF">DVR12_10455</name>
</gene>
<dbReference type="EMBL" id="QPMM01000004">
    <property type="protein sequence ID" value="RFS23427.1"/>
    <property type="molecule type" value="Genomic_DNA"/>
</dbReference>
<organism evidence="3 4">
    <name type="scientific">Chitinophaga silvatica</name>
    <dbReference type="NCBI Taxonomy" id="2282649"/>
    <lineage>
        <taxon>Bacteria</taxon>
        <taxon>Pseudomonadati</taxon>
        <taxon>Bacteroidota</taxon>
        <taxon>Chitinophagia</taxon>
        <taxon>Chitinophagales</taxon>
        <taxon>Chitinophagaceae</taxon>
        <taxon>Chitinophaga</taxon>
    </lineage>
</organism>
<sequence length="131" mass="15474">MRNLILILLVFLCSNAYSQTSQAALDSLESNYQQCLGSSQRMYDCAVNYYRQLDSLLNNTLKQLYSSLDKDRQQQLQQEQVVWEEKKEEYFKKIDERVEKMHKRTMEGLDDDMISTDNKAAYIKQRLTALL</sequence>
<proteinExistence type="predicted"/>
<evidence type="ECO:0000313" key="3">
    <source>
        <dbReference type="EMBL" id="RFS23427.1"/>
    </source>
</evidence>
<feature type="chain" id="PRO_5017781607" evidence="1">
    <location>
        <begin position="24"/>
        <end position="131"/>
    </location>
</feature>
<dbReference type="Pfam" id="PF07007">
    <property type="entry name" value="LprI"/>
    <property type="match status" value="1"/>
</dbReference>
<name>A0A3E1YBG1_9BACT</name>